<protein>
    <submittedName>
        <fullName evidence="1">Uncharacterized protein</fullName>
    </submittedName>
</protein>
<dbReference type="RefSeq" id="WP_048895877.1">
    <property type="nucleotide sequence ID" value="NZ_LFOD01000012.1"/>
</dbReference>
<accession>A0A0J8U7Z4</accession>
<sequence>MTAASPWAISERAWEKPYLRIGGCLPDPEIYPEYGVCPGDGICEARSNVGVCELAADHPDDLHATTSLSGRIVDVWEEAAEYEDCEWACMRRCGPCGWD</sequence>
<name>A0A0J8U7Z4_9MYCO</name>
<evidence type="ECO:0000313" key="2">
    <source>
        <dbReference type="Proteomes" id="UP000037594"/>
    </source>
</evidence>
<organism evidence="1 2">
    <name type="scientific">Mycolicibacterium conceptionense</name>
    <dbReference type="NCBI Taxonomy" id="451644"/>
    <lineage>
        <taxon>Bacteria</taxon>
        <taxon>Bacillati</taxon>
        <taxon>Actinomycetota</taxon>
        <taxon>Actinomycetes</taxon>
        <taxon>Mycobacteriales</taxon>
        <taxon>Mycobacteriaceae</taxon>
        <taxon>Mycolicibacterium</taxon>
    </lineage>
</organism>
<dbReference type="PATRIC" id="fig|451644.5.peg.3021"/>
<proteinExistence type="predicted"/>
<comment type="caution">
    <text evidence="1">The sequence shown here is derived from an EMBL/GenBank/DDBJ whole genome shotgun (WGS) entry which is preliminary data.</text>
</comment>
<gene>
    <name evidence="1" type="ORF">ACT17_14630</name>
</gene>
<reference evidence="1 2" key="1">
    <citation type="submission" date="2015-06" db="EMBL/GenBank/DDBJ databases">
        <title>Genome sequence of Mycobacterium conceptionense strain MLE.</title>
        <authorList>
            <person name="Greninger A.L."/>
            <person name="Cunningham G."/>
            <person name="Chiu C.Y."/>
            <person name="Miller S."/>
        </authorList>
    </citation>
    <scope>NUCLEOTIDE SEQUENCE [LARGE SCALE GENOMIC DNA]</scope>
    <source>
        <strain evidence="1 2">MLE</strain>
    </source>
</reference>
<evidence type="ECO:0000313" key="1">
    <source>
        <dbReference type="EMBL" id="KMV17531.1"/>
    </source>
</evidence>
<dbReference type="OrthoDB" id="9990653at2"/>
<dbReference type="Proteomes" id="UP000037594">
    <property type="component" value="Unassembled WGS sequence"/>
</dbReference>
<dbReference type="EMBL" id="LFOD01000012">
    <property type="protein sequence ID" value="KMV17531.1"/>
    <property type="molecule type" value="Genomic_DNA"/>
</dbReference>
<dbReference type="AlphaFoldDB" id="A0A0J8U7Z4"/>